<keyword evidence="1" id="KW-1133">Transmembrane helix</keyword>
<dbReference type="OrthoDB" id="2454818at2"/>
<accession>A0A0D6Z602</accession>
<dbReference type="AlphaFoldDB" id="A0A0D6Z602"/>
<sequence>MSIYMTLLLVAGMGVLVGGLFYTWSLGKGQKRAQGNLDSQVPDVVQEHAYIRNPIFLTYIIFGFIALLFVIYFAVIAR</sequence>
<dbReference type="RefSeq" id="WP_044395148.1">
    <property type="nucleotide sequence ID" value="NZ_JXIQ01000120.1"/>
</dbReference>
<name>A0A0D6Z602_9BACI</name>
<proteinExistence type="predicted"/>
<evidence type="ECO:0000256" key="1">
    <source>
        <dbReference type="SAM" id="Phobius"/>
    </source>
</evidence>
<dbReference type="PATRIC" id="fig|285983.3.peg.1967"/>
<comment type="caution">
    <text evidence="2">The sequence shown here is derived from an EMBL/GenBank/DDBJ whole genome shotgun (WGS) entry which is preliminary data.</text>
</comment>
<gene>
    <name evidence="2" type="ORF">UB32_15175</name>
</gene>
<dbReference type="Proteomes" id="UP000032512">
    <property type="component" value="Unassembled WGS sequence"/>
</dbReference>
<keyword evidence="3" id="KW-1185">Reference proteome</keyword>
<protein>
    <submittedName>
        <fullName evidence="2">Uncharacterized protein</fullName>
    </submittedName>
</protein>
<feature type="transmembrane region" description="Helical" evidence="1">
    <location>
        <begin position="56"/>
        <end position="77"/>
    </location>
</feature>
<evidence type="ECO:0000313" key="2">
    <source>
        <dbReference type="EMBL" id="KIY21189.1"/>
    </source>
</evidence>
<evidence type="ECO:0000313" key="3">
    <source>
        <dbReference type="Proteomes" id="UP000032512"/>
    </source>
</evidence>
<keyword evidence="1" id="KW-0812">Transmembrane</keyword>
<reference evidence="2 3" key="1">
    <citation type="submission" date="2015-01" db="EMBL/GenBank/DDBJ databases">
        <title>Draft genome sequences of the supercritical CO2 tolerant bacteria Bacillus subterraneus MITOT1 and Bacillus cereus MIT0214.</title>
        <authorList>
            <person name="Peet K.C."/>
            <person name="Thompson J.R."/>
        </authorList>
    </citation>
    <scope>NUCLEOTIDE SEQUENCE [LARGE SCALE GENOMIC DNA]</scope>
    <source>
        <strain evidence="2 3">MITOT1</strain>
    </source>
</reference>
<dbReference type="EMBL" id="JXIQ01000120">
    <property type="protein sequence ID" value="KIY21189.1"/>
    <property type="molecule type" value="Genomic_DNA"/>
</dbReference>
<feature type="transmembrane region" description="Helical" evidence="1">
    <location>
        <begin position="6"/>
        <end position="24"/>
    </location>
</feature>
<organism evidence="2 3">
    <name type="scientific">Mesobacillus subterraneus</name>
    <dbReference type="NCBI Taxonomy" id="285983"/>
    <lineage>
        <taxon>Bacteria</taxon>
        <taxon>Bacillati</taxon>
        <taxon>Bacillota</taxon>
        <taxon>Bacilli</taxon>
        <taxon>Bacillales</taxon>
        <taxon>Bacillaceae</taxon>
        <taxon>Mesobacillus</taxon>
    </lineage>
</organism>
<keyword evidence="1" id="KW-0472">Membrane</keyword>